<dbReference type="PANTHER" id="PTHR43877">
    <property type="entry name" value="AMINOALKYLPHOSPHONATE N-ACETYLTRANSFERASE-RELATED-RELATED"/>
    <property type="match status" value="1"/>
</dbReference>
<keyword evidence="6" id="KW-1185">Reference proteome</keyword>
<organism evidence="5 6">
    <name type="scientific">Paracoccus haeundaensis</name>
    <dbReference type="NCBI Taxonomy" id="225362"/>
    <lineage>
        <taxon>Bacteria</taxon>
        <taxon>Pseudomonadati</taxon>
        <taxon>Pseudomonadota</taxon>
        <taxon>Alphaproteobacteria</taxon>
        <taxon>Rhodobacterales</taxon>
        <taxon>Paracoccaceae</taxon>
        <taxon>Paracoccus</taxon>
    </lineage>
</organism>
<feature type="region of interest" description="Disordered" evidence="3">
    <location>
        <begin position="1"/>
        <end position="31"/>
    </location>
</feature>
<dbReference type="CDD" id="cd04301">
    <property type="entry name" value="NAT_SF"/>
    <property type="match status" value="1"/>
</dbReference>
<dbReference type="InterPro" id="IPR016181">
    <property type="entry name" value="Acyl_CoA_acyltransferase"/>
</dbReference>
<gene>
    <name evidence="5" type="ORF">FHD67_02930</name>
</gene>
<dbReference type="Pfam" id="PF00583">
    <property type="entry name" value="Acetyltransf_1"/>
    <property type="match status" value="1"/>
</dbReference>
<keyword evidence="2" id="KW-0012">Acyltransferase</keyword>
<reference evidence="5 6" key="1">
    <citation type="submission" date="2019-06" db="EMBL/GenBank/DDBJ databases">
        <authorList>
            <person name="Li J."/>
        </authorList>
    </citation>
    <scope>NUCLEOTIDE SEQUENCE [LARGE SCALE GENOMIC DNA]</scope>
    <source>
        <strain evidence="5 6">CGMCC 1.8012</strain>
    </source>
</reference>
<dbReference type="Gene3D" id="3.40.630.30">
    <property type="match status" value="1"/>
</dbReference>
<evidence type="ECO:0000256" key="1">
    <source>
        <dbReference type="ARBA" id="ARBA00022679"/>
    </source>
</evidence>
<accession>A0A5C4RA19</accession>
<evidence type="ECO:0000259" key="4">
    <source>
        <dbReference type="PROSITE" id="PS51186"/>
    </source>
</evidence>
<keyword evidence="1 5" id="KW-0808">Transferase</keyword>
<sequence length="179" mass="19133">MAGQPPDRGRPGIDRHGPHRRRARPAGRGPVTAFRRATAADLPAILALLADDPLGAGREDPADAARYRAAFDLIDADPAQLLAVAQDGDRVVGTLQLTFIPGLARSGALRGQIEAVRVARSHRGAGLGRAMMDWAIAECRARGCALVQLTTDRSRKDAHRFYDGLGFVPSHVGYKLALD</sequence>
<dbReference type="PROSITE" id="PS51186">
    <property type="entry name" value="GNAT"/>
    <property type="match status" value="1"/>
</dbReference>
<evidence type="ECO:0000256" key="3">
    <source>
        <dbReference type="SAM" id="MobiDB-lite"/>
    </source>
</evidence>
<dbReference type="GO" id="GO:0016747">
    <property type="term" value="F:acyltransferase activity, transferring groups other than amino-acyl groups"/>
    <property type="evidence" value="ECO:0007669"/>
    <property type="project" value="InterPro"/>
</dbReference>
<dbReference type="PANTHER" id="PTHR43877:SF2">
    <property type="entry name" value="AMINOALKYLPHOSPHONATE N-ACETYLTRANSFERASE-RELATED"/>
    <property type="match status" value="1"/>
</dbReference>
<evidence type="ECO:0000256" key="2">
    <source>
        <dbReference type="ARBA" id="ARBA00023315"/>
    </source>
</evidence>
<protein>
    <submittedName>
        <fullName evidence="5">GNAT family N-acetyltransferase</fullName>
    </submittedName>
</protein>
<feature type="domain" description="N-acetyltransferase" evidence="4">
    <location>
        <begin position="32"/>
        <end position="179"/>
    </location>
</feature>
<dbReference type="InterPro" id="IPR050832">
    <property type="entry name" value="Bact_Acetyltransf"/>
</dbReference>
<proteinExistence type="predicted"/>
<evidence type="ECO:0000313" key="6">
    <source>
        <dbReference type="Proteomes" id="UP000304880"/>
    </source>
</evidence>
<dbReference type="AlphaFoldDB" id="A0A5C4RA19"/>
<name>A0A5C4RA19_9RHOB</name>
<dbReference type="SUPFAM" id="SSF55729">
    <property type="entry name" value="Acyl-CoA N-acyltransferases (Nat)"/>
    <property type="match status" value="1"/>
</dbReference>
<dbReference type="InterPro" id="IPR000182">
    <property type="entry name" value="GNAT_dom"/>
</dbReference>
<evidence type="ECO:0000313" key="5">
    <source>
        <dbReference type="EMBL" id="TNH40587.1"/>
    </source>
</evidence>
<dbReference type="Proteomes" id="UP000304880">
    <property type="component" value="Unassembled WGS sequence"/>
</dbReference>
<dbReference type="EMBL" id="VDDC01000007">
    <property type="protein sequence ID" value="TNH40587.1"/>
    <property type="molecule type" value="Genomic_DNA"/>
</dbReference>
<comment type="caution">
    <text evidence="5">The sequence shown here is derived from an EMBL/GenBank/DDBJ whole genome shotgun (WGS) entry which is preliminary data.</text>
</comment>
<feature type="compositionally biased region" description="Basic and acidic residues" evidence="3">
    <location>
        <begin position="7"/>
        <end position="16"/>
    </location>
</feature>